<feature type="region of interest" description="Disordered" evidence="3">
    <location>
        <begin position="208"/>
        <end position="231"/>
    </location>
</feature>
<dbReference type="EMBL" id="BKBA01000004">
    <property type="protein sequence ID" value="GEQ13267.1"/>
    <property type="molecule type" value="Genomic_DNA"/>
</dbReference>
<gene>
    <name evidence="5" type="ORF">KLO01_13140</name>
</gene>
<accession>A0A512SZ86</accession>
<name>A0A512SZ86_9MICO</name>
<dbReference type="InterPro" id="IPR005754">
    <property type="entry name" value="Sortase"/>
</dbReference>
<feature type="active site" description="Acyl-thioester intermediate" evidence="2">
    <location>
        <position position="189"/>
    </location>
</feature>
<evidence type="ECO:0000256" key="1">
    <source>
        <dbReference type="ARBA" id="ARBA00022801"/>
    </source>
</evidence>
<dbReference type="Proteomes" id="UP000321793">
    <property type="component" value="Unassembled WGS sequence"/>
</dbReference>
<keyword evidence="1" id="KW-0378">Hydrolase</keyword>
<dbReference type="CDD" id="cd05830">
    <property type="entry name" value="Sortase_E"/>
    <property type="match status" value="1"/>
</dbReference>
<keyword evidence="4" id="KW-1133">Transmembrane helix</keyword>
<protein>
    <submittedName>
        <fullName evidence="5">Class E sortase</fullName>
    </submittedName>
</protein>
<dbReference type="NCBIfam" id="TIGR01076">
    <property type="entry name" value="sortase_fam"/>
    <property type="match status" value="1"/>
</dbReference>
<evidence type="ECO:0000256" key="4">
    <source>
        <dbReference type="SAM" id="Phobius"/>
    </source>
</evidence>
<evidence type="ECO:0000313" key="6">
    <source>
        <dbReference type="Proteomes" id="UP000321793"/>
    </source>
</evidence>
<dbReference type="AlphaFoldDB" id="A0A512SZ86"/>
<dbReference type="InterPro" id="IPR053465">
    <property type="entry name" value="Sortase_Class_E"/>
</dbReference>
<dbReference type="NCBIfam" id="NF033747">
    <property type="entry name" value="class_E_sortase"/>
    <property type="match status" value="1"/>
</dbReference>
<dbReference type="RefSeq" id="WP_246136092.1">
    <property type="nucleotide sequence ID" value="NZ_BAABDN010000001.1"/>
</dbReference>
<proteinExistence type="predicted"/>
<feature type="transmembrane region" description="Helical" evidence="4">
    <location>
        <begin position="7"/>
        <end position="29"/>
    </location>
</feature>
<dbReference type="Pfam" id="PF04203">
    <property type="entry name" value="Sortase"/>
    <property type="match status" value="1"/>
</dbReference>
<sequence length="231" mass="24031">MRRAAGVLGELLMTLGVLVLLFVVWQVWWTDVTSDRAHAKTVSALSRQFGDAAGSSGAGAAASGANLPSGAFAIVRIPRFGADYARPVVEGSSATELAQGLGHYTGTAMPGEVGNFAIAGHRTTFGKPLSAIDTLRTGDRVVVETAAGWTVYAVSGHEIVRPWQGEVIAPVPGEVGATPTKAVLTMTSCHPKFSAKQRWVVHADLVEQRTRAEGPPSSDVSVPDTAAMGAL</sequence>
<organism evidence="5 6">
    <name type="scientific">Knoellia locipacati</name>
    <dbReference type="NCBI Taxonomy" id="882824"/>
    <lineage>
        <taxon>Bacteria</taxon>
        <taxon>Bacillati</taxon>
        <taxon>Actinomycetota</taxon>
        <taxon>Actinomycetes</taxon>
        <taxon>Micrococcales</taxon>
        <taxon>Intrasporangiaceae</taxon>
        <taxon>Knoellia</taxon>
    </lineage>
</organism>
<evidence type="ECO:0000256" key="2">
    <source>
        <dbReference type="PIRSR" id="PIRSR605754-1"/>
    </source>
</evidence>
<dbReference type="InterPro" id="IPR042003">
    <property type="entry name" value="Sortase_E"/>
</dbReference>
<evidence type="ECO:0000313" key="5">
    <source>
        <dbReference type="EMBL" id="GEQ13267.1"/>
    </source>
</evidence>
<dbReference type="GO" id="GO:0016787">
    <property type="term" value="F:hydrolase activity"/>
    <property type="evidence" value="ECO:0007669"/>
    <property type="project" value="UniProtKB-KW"/>
</dbReference>
<dbReference type="SUPFAM" id="SSF63817">
    <property type="entry name" value="Sortase"/>
    <property type="match status" value="1"/>
</dbReference>
<keyword evidence="4" id="KW-0472">Membrane</keyword>
<dbReference type="Gene3D" id="2.40.260.10">
    <property type="entry name" value="Sortase"/>
    <property type="match status" value="1"/>
</dbReference>
<dbReference type="InterPro" id="IPR023365">
    <property type="entry name" value="Sortase_dom-sf"/>
</dbReference>
<evidence type="ECO:0000256" key="3">
    <source>
        <dbReference type="SAM" id="MobiDB-lite"/>
    </source>
</evidence>
<keyword evidence="4" id="KW-0812">Transmembrane</keyword>
<keyword evidence="6" id="KW-1185">Reference proteome</keyword>
<reference evidence="5 6" key="1">
    <citation type="submission" date="2019-07" db="EMBL/GenBank/DDBJ databases">
        <title>Whole genome shotgun sequence of Knoellia locipacati NBRC 109775.</title>
        <authorList>
            <person name="Hosoyama A."/>
            <person name="Uohara A."/>
            <person name="Ohji S."/>
            <person name="Ichikawa N."/>
        </authorList>
    </citation>
    <scope>NUCLEOTIDE SEQUENCE [LARGE SCALE GENOMIC DNA]</scope>
    <source>
        <strain evidence="5 6">NBRC 109775</strain>
    </source>
</reference>
<feature type="active site" description="Proton donor/acceptor" evidence="2">
    <location>
        <position position="121"/>
    </location>
</feature>
<comment type="caution">
    <text evidence="5">The sequence shown here is derived from an EMBL/GenBank/DDBJ whole genome shotgun (WGS) entry which is preliminary data.</text>
</comment>